<keyword evidence="2" id="KW-1185">Reference proteome</keyword>
<dbReference type="OrthoDB" id="1923159at2759"/>
<comment type="caution">
    <text evidence="1">The sequence shown here is derived from an EMBL/GenBank/DDBJ whole genome shotgun (WGS) entry which is preliminary data.</text>
</comment>
<dbReference type="Proteomes" id="UP001149090">
    <property type="component" value="Unassembled WGS sequence"/>
</dbReference>
<evidence type="ECO:0000313" key="2">
    <source>
        <dbReference type="Proteomes" id="UP001149090"/>
    </source>
</evidence>
<dbReference type="EMBL" id="JAPDFW010000011">
    <property type="protein sequence ID" value="KAJ5080202.1"/>
    <property type="molecule type" value="Genomic_DNA"/>
</dbReference>
<reference evidence="1" key="1">
    <citation type="submission" date="2022-10" db="EMBL/GenBank/DDBJ databases">
        <title>Novel sulphate-reducing endosymbionts in the free-living metamonad Anaeramoeba.</title>
        <authorList>
            <person name="Jerlstrom-Hultqvist J."/>
            <person name="Cepicka I."/>
            <person name="Gallot-Lavallee L."/>
            <person name="Salas-Leiva D."/>
            <person name="Curtis B.A."/>
            <person name="Zahonova K."/>
            <person name="Pipaliya S."/>
            <person name="Dacks J."/>
            <person name="Roger A.J."/>
        </authorList>
    </citation>
    <scope>NUCLEOTIDE SEQUENCE</scope>
    <source>
        <strain evidence="1">BMAN</strain>
    </source>
</reference>
<protein>
    <submittedName>
        <fullName evidence="1">Serine/threonine-protein phosphatase 6 regulatory subunit</fullName>
    </submittedName>
</protein>
<evidence type="ECO:0000313" key="1">
    <source>
        <dbReference type="EMBL" id="KAJ5080202.1"/>
    </source>
</evidence>
<sequence length="214" mass="25431">MKIKFKIKIENELKLKLNLKTINLIQLFVKIADYELENLKDKQENEISLSFISPKLWKCFINCLFDNENNNIYHIMFYHLFDAVVKLENEKSLQEILITNKFLSRLIEKYFEDEKRGFHSGLSGFIILFCNIIRLKASLLQENHFICKHLKNLEIWNQFQEKLDLETFKLVSNKPSINAKSHFSPKIFQIDKQEYNSGYKIGSEYACALGFFQK</sequence>
<dbReference type="AlphaFoldDB" id="A0A9Q0RHG1"/>
<gene>
    <name evidence="1" type="ORF">M0811_03686</name>
</gene>
<accession>A0A9Q0RHG1</accession>
<proteinExistence type="predicted"/>
<name>A0A9Q0RHG1_ANAIG</name>
<organism evidence="1 2">
    <name type="scientific">Anaeramoeba ignava</name>
    <name type="common">Anaerobic marine amoeba</name>
    <dbReference type="NCBI Taxonomy" id="1746090"/>
    <lineage>
        <taxon>Eukaryota</taxon>
        <taxon>Metamonada</taxon>
        <taxon>Anaeramoebidae</taxon>
        <taxon>Anaeramoeba</taxon>
    </lineage>
</organism>